<dbReference type="FunFam" id="1.20.1250.20:FF:000064">
    <property type="entry name" value="MFS allantoate transporter"/>
    <property type="match status" value="1"/>
</dbReference>
<dbReference type="Gene3D" id="1.20.1250.20">
    <property type="entry name" value="MFS general substrate transporter like domains"/>
    <property type="match status" value="2"/>
</dbReference>
<dbReference type="PANTHER" id="PTHR43791">
    <property type="entry name" value="PERMEASE-RELATED"/>
    <property type="match status" value="1"/>
</dbReference>
<keyword evidence="11" id="KW-1185">Reference proteome</keyword>
<feature type="transmembrane region" description="Helical" evidence="8">
    <location>
        <begin position="70"/>
        <end position="94"/>
    </location>
</feature>
<evidence type="ECO:0000259" key="9">
    <source>
        <dbReference type="PROSITE" id="PS50850"/>
    </source>
</evidence>
<feature type="transmembrane region" description="Helical" evidence="8">
    <location>
        <begin position="332"/>
        <end position="353"/>
    </location>
</feature>
<dbReference type="EMBL" id="KV878212">
    <property type="protein sequence ID" value="OJJ34964.1"/>
    <property type="molecule type" value="Genomic_DNA"/>
</dbReference>
<dbReference type="VEuPathDB" id="FungiDB:ASPWEDRAFT_51185"/>
<keyword evidence="5 8" id="KW-0472">Membrane</keyword>
<feature type="transmembrane region" description="Helical" evidence="8">
    <location>
        <begin position="193"/>
        <end position="215"/>
    </location>
</feature>
<dbReference type="InterPro" id="IPR036259">
    <property type="entry name" value="MFS_trans_sf"/>
</dbReference>
<organism evidence="10 11">
    <name type="scientific">Aspergillus wentii DTO 134E9</name>
    <dbReference type="NCBI Taxonomy" id="1073089"/>
    <lineage>
        <taxon>Eukaryota</taxon>
        <taxon>Fungi</taxon>
        <taxon>Dikarya</taxon>
        <taxon>Ascomycota</taxon>
        <taxon>Pezizomycotina</taxon>
        <taxon>Eurotiomycetes</taxon>
        <taxon>Eurotiomycetidae</taxon>
        <taxon>Eurotiales</taxon>
        <taxon>Aspergillaceae</taxon>
        <taxon>Aspergillus</taxon>
        <taxon>Aspergillus subgen. Cremei</taxon>
    </lineage>
</organism>
<feature type="transmembrane region" description="Helical" evidence="8">
    <location>
        <begin position="289"/>
        <end position="312"/>
    </location>
</feature>
<feature type="transmembrane region" description="Helical" evidence="8">
    <location>
        <begin position="448"/>
        <end position="473"/>
    </location>
</feature>
<evidence type="ECO:0000256" key="5">
    <source>
        <dbReference type="ARBA" id="ARBA00023136"/>
    </source>
</evidence>
<evidence type="ECO:0000256" key="1">
    <source>
        <dbReference type="ARBA" id="ARBA00004141"/>
    </source>
</evidence>
<dbReference type="SUPFAM" id="SSF103473">
    <property type="entry name" value="MFS general substrate transporter"/>
    <property type="match status" value="1"/>
</dbReference>
<dbReference type="InterPro" id="IPR011701">
    <property type="entry name" value="MFS"/>
</dbReference>
<feature type="transmembrane region" description="Helical" evidence="8">
    <location>
        <begin position="158"/>
        <end position="181"/>
    </location>
</feature>
<evidence type="ECO:0000313" key="11">
    <source>
        <dbReference type="Proteomes" id="UP000184383"/>
    </source>
</evidence>
<dbReference type="RefSeq" id="XP_040688640.1">
    <property type="nucleotide sequence ID" value="XM_040837560.1"/>
</dbReference>
<feature type="transmembrane region" description="Helical" evidence="8">
    <location>
        <begin position="360"/>
        <end position="380"/>
    </location>
</feature>
<dbReference type="Proteomes" id="UP000184383">
    <property type="component" value="Unassembled WGS sequence"/>
</dbReference>
<evidence type="ECO:0000256" key="8">
    <source>
        <dbReference type="SAM" id="Phobius"/>
    </source>
</evidence>
<gene>
    <name evidence="10" type="ORF">ASPWEDRAFT_51185</name>
</gene>
<feature type="transmembrane region" description="Helical" evidence="8">
    <location>
        <begin position="133"/>
        <end position="152"/>
    </location>
</feature>
<dbReference type="GO" id="GO:0016020">
    <property type="term" value="C:membrane"/>
    <property type="evidence" value="ECO:0007669"/>
    <property type="project" value="UniProtKB-SubCell"/>
</dbReference>
<feature type="domain" description="Major facilitator superfamily (MFS) profile" evidence="9">
    <location>
        <begin position="67"/>
        <end position="479"/>
    </location>
</feature>
<feature type="region of interest" description="Disordered" evidence="7">
    <location>
        <begin position="1"/>
        <end position="26"/>
    </location>
</feature>
<feature type="compositionally biased region" description="Basic and acidic residues" evidence="7">
    <location>
        <begin position="1"/>
        <end position="13"/>
    </location>
</feature>
<comment type="similarity">
    <text evidence="6">Belongs to the major facilitator superfamily. Allantoate permease family.</text>
</comment>
<evidence type="ECO:0000256" key="6">
    <source>
        <dbReference type="ARBA" id="ARBA00037968"/>
    </source>
</evidence>
<evidence type="ECO:0000256" key="3">
    <source>
        <dbReference type="ARBA" id="ARBA00022692"/>
    </source>
</evidence>
<reference evidence="11" key="1">
    <citation type="journal article" date="2017" name="Genome Biol.">
        <title>Comparative genomics reveals high biological diversity and specific adaptations in the industrially and medically important fungal genus Aspergillus.</title>
        <authorList>
            <person name="de Vries R.P."/>
            <person name="Riley R."/>
            <person name="Wiebenga A."/>
            <person name="Aguilar-Osorio G."/>
            <person name="Amillis S."/>
            <person name="Uchima C.A."/>
            <person name="Anderluh G."/>
            <person name="Asadollahi M."/>
            <person name="Askin M."/>
            <person name="Barry K."/>
            <person name="Battaglia E."/>
            <person name="Bayram O."/>
            <person name="Benocci T."/>
            <person name="Braus-Stromeyer S.A."/>
            <person name="Caldana C."/>
            <person name="Canovas D."/>
            <person name="Cerqueira G.C."/>
            <person name="Chen F."/>
            <person name="Chen W."/>
            <person name="Choi C."/>
            <person name="Clum A."/>
            <person name="Dos Santos R.A."/>
            <person name="Damasio A.R."/>
            <person name="Diallinas G."/>
            <person name="Emri T."/>
            <person name="Fekete E."/>
            <person name="Flipphi M."/>
            <person name="Freyberg S."/>
            <person name="Gallo A."/>
            <person name="Gournas C."/>
            <person name="Habgood R."/>
            <person name="Hainaut M."/>
            <person name="Harispe M.L."/>
            <person name="Henrissat B."/>
            <person name="Hilden K.S."/>
            <person name="Hope R."/>
            <person name="Hossain A."/>
            <person name="Karabika E."/>
            <person name="Karaffa L."/>
            <person name="Karanyi Z."/>
            <person name="Krasevec N."/>
            <person name="Kuo A."/>
            <person name="Kusch H."/>
            <person name="LaButti K."/>
            <person name="Lagendijk E.L."/>
            <person name="Lapidus A."/>
            <person name="Levasseur A."/>
            <person name="Lindquist E."/>
            <person name="Lipzen A."/>
            <person name="Logrieco A.F."/>
            <person name="MacCabe A."/>
            <person name="Maekelae M.R."/>
            <person name="Malavazi I."/>
            <person name="Melin P."/>
            <person name="Meyer V."/>
            <person name="Mielnichuk N."/>
            <person name="Miskei M."/>
            <person name="Molnar A.P."/>
            <person name="Mule G."/>
            <person name="Ngan C.Y."/>
            <person name="Orejas M."/>
            <person name="Orosz E."/>
            <person name="Ouedraogo J.P."/>
            <person name="Overkamp K.M."/>
            <person name="Park H.-S."/>
            <person name="Perrone G."/>
            <person name="Piumi F."/>
            <person name="Punt P.J."/>
            <person name="Ram A.F."/>
            <person name="Ramon A."/>
            <person name="Rauscher S."/>
            <person name="Record E."/>
            <person name="Riano-Pachon D.M."/>
            <person name="Robert V."/>
            <person name="Roehrig J."/>
            <person name="Ruller R."/>
            <person name="Salamov A."/>
            <person name="Salih N.S."/>
            <person name="Samson R.A."/>
            <person name="Sandor E."/>
            <person name="Sanguinetti M."/>
            <person name="Schuetze T."/>
            <person name="Sepcic K."/>
            <person name="Shelest E."/>
            <person name="Sherlock G."/>
            <person name="Sophianopoulou V."/>
            <person name="Squina F.M."/>
            <person name="Sun H."/>
            <person name="Susca A."/>
            <person name="Todd R.B."/>
            <person name="Tsang A."/>
            <person name="Unkles S.E."/>
            <person name="van de Wiele N."/>
            <person name="van Rossen-Uffink D."/>
            <person name="Oliveira J.V."/>
            <person name="Vesth T.C."/>
            <person name="Visser J."/>
            <person name="Yu J.-H."/>
            <person name="Zhou M."/>
            <person name="Andersen M.R."/>
            <person name="Archer D.B."/>
            <person name="Baker S.E."/>
            <person name="Benoit I."/>
            <person name="Brakhage A.A."/>
            <person name="Braus G.H."/>
            <person name="Fischer R."/>
            <person name="Frisvad J.C."/>
            <person name="Goldman G.H."/>
            <person name="Houbraken J."/>
            <person name="Oakley B."/>
            <person name="Pocsi I."/>
            <person name="Scazzocchio C."/>
            <person name="Seiboth B."/>
            <person name="vanKuyk P.A."/>
            <person name="Wortman J."/>
            <person name="Dyer P.S."/>
            <person name="Grigoriev I.V."/>
        </authorList>
    </citation>
    <scope>NUCLEOTIDE SEQUENCE [LARGE SCALE GENOMIC DNA]</scope>
    <source>
        <strain evidence="11">DTO 134E9</strain>
    </source>
</reference>
<dbReference type="GeneID" id="63753408"/>
<evidence type="ECO:0000313" key="10">
    <source>
        <dbReference type="EMBL" id="OJJ34964.1"/>
    </source>
</evidence>
<name>A0A1L9RJ85_ASPWE</name>
<dbReference type="Pfam" id="PF07690">
    <property type="entry name" value="MFS_1"/>
    <property type="match status" value="1"/>
</dbReference>
<dbReference type="PANTHER" id="PTHR43791:SF97">
    <property type="entry name" value="ALLANTOATE TRANSPORTER, PUTATIVE (AFU_ORTHOLOGUE AFUA_1G14700)-RELATED"/>
    <property type="match status" value="1"/>
</dbReference>
<dbReference type="AlphaFoldDB" id="A0A1L9RJ85"/>
<dbReference type="PROSITE" id="PS50850">
    <property type="entry name" value="MFS"/>
    <property type="match status" value="1"/>
</dbReference>
<feature type="transmembrane region" description="Helical" evidence="8">
    <location>
        <begin position="227"/>
        <end position="247"/>
    </location>
</feature>
<feature type="transmembrane region" description="Helical" evidence="8">
    <location>
        <begin position="106"/>
        <end position="126"/>
    </location>
</feature>
<keyword evidence="4 8" id="KW-1133">Transmembrane helix</keyword>
<keyword evidence="2" id="KW-0813">Transport</keyword>
<feature type="transmembrane region" description="Helical" evidence="8">
    <location>
        <begin position="421"/>
        <end position="442"/>
    </location>
</feature>
<accession>A0A1L9RJ85</accession>
<evidence type="ECO:0000256" key="2">
    <source>
        <dbReference type="ARBA" id="ARBA00022448"/>
    </source>
</evidence>
<evidence type="ECO:0000256" key="7">
    <source>
        <dbReference type="SAM" id="MobiDB-lite"/>
    </source>
</evidence>
<dbReference type="OrthoDB" id="6730379at2759"/>
<comment type="subcellular location">
    <subcellularLocation>
        <location evidence="1">Membrane</location>
        <topology evidence="1">Multi-pass membrane protein</topology>
    </subcellularLocation>
</comment>
<dbReference type="InterPro" id="IPR020846">
    <property type="entry name" value="MFS_dom"/>
</dbReference>
<dbReference type="GO" id="GO:0022857">
    <property type="term" value="F:transmembrane transporter activity"/>
    <property type="evidence" value="ECO:0007669"/>
    <property type="project" value="InterPro"/>
</dbReference>
<protein>
    <recommendedName>
        <fullName evidence="9">Major facilitator superfamily (MFS) profile domain-containing protein</fullName>
    </recommendedName>
</protein>
<feature type="transmembrane region" description="Helical" evidence="8">
    <location>
        <begin position="386"/>
        <end position="409"/>
    </location>
</feature>
<evidence type="ECO:0000256" key="4">
    <source>
        <dbReference type="ARBA" id="ARBA00022989"/>
    </source>
</evidence>
<sequence length="518" mass="57032">MSETETKEAKIDVWSHQAAGNDGRDNDVAPGEIRDIGADLYAEVDQLTPEELEEEGVRVRKILDRRIMPIVYVVYVIQFLDKLSLNYASAYSLIPDLGLEGQRYSWVAAIFNFGYLFWAVPSNLLIQRLPIAKYLGGMILIWSVLVIAHIGAKSYAGILVLRFLLGMAEAGVSPCMMNITSMFYKRSEQPLRMAFWLSGNGVATMVGALLGFGLGHSHSTKLRSWQLIFLTIGLLNFASGCIFLWIMPDSPSSAKFLSHKQRVVAVQRVAENMIGVKTKQIKPRQALEILYDINVLCCIGIGIACGVINGGVSNFASSLIKGYGFSGIYATVLQLPTGAFEAVIVPICGLIATRLPNSRCFVLAAVSLIPFGGLLGIRFTDIDHRWTLVGCTWLQYIIGAPVIVSWNLLSTNVAGHTKRSIANGIWFTLYAGGNVAGANIFFEREAPRYYSALMGLLICYAGIIVLSFIAYFAMRLENNRRDKAYGNPSMGGEADPQAIMDGFKDMTDMESKNFRYAL</sequence>
<keyword evidence="3 8" id="KW-0812">Transmembrane</keyword>
<proteinExistence type="inferred from homology"/>